<accession>A0AAN8Q5F6</accession>
<dbReference type="InterPro" id="IPR014710">
    <property type="entry name" value="RmlC-like_jellyroll"/>
</dbReference>
<feature type="transmembrane region" description="Helical" evidence="1">
    <location>
        <begin position="597"/>
        <end position="620"/>
    </location>
</feature>
<feature type="domain" description="Cyclic nucleotide-binding" evidence="2">
    <location>
        <begin position="332"/>
        <end position="433"/>
    </location>
</feature>
<evidence type="ECO:0000256" key="1">
    <source>
        <dbReference type="SAM" id="Phobius"/>
    </source>
</evidence>
<feature type="domain" description="Cyclic nucleotide-binding" evidence="2">
    <location>
        <begin position="881"/>
        <end position="987"/>
    </location>
</feature>
<dbReference type="InterPro" id="IPR000595">
    <property type="entry name" value="cNMP-bd_dom"/>
</dbReference>
<dbReference type="Proteomes" id="UP001372834">
    <property type="component" value="Unassembled WGS sequence"/>
</dbReference>
<feature type="transmembrane region" description="Helical" evidence="1">
    <location>
        <begin position="161"/>
        <end position="186"/>
    </location>
</feature>
<feature type="domain" description="Cyclic nucleotide-binding" evidence="2">
    <location>
        <begin position="1895"/>
        <end position="1992"/>
    </location>
</feature>
<feature type="transmembrane region" description="Helical" evidence="1">
    <location>
        <begin position="60"/>
        <end position="79"/>
    </location>
</feature>
<protein>
    <recommendedName>
        <fullName evidence="2">Cyclic nucleotide-binding domain-containing protein</fullName>
    </recommendedName>
</protein>
<dbReference type="GO" id="GO:0005886">
    <property type="term" value="C:plasma membrane"/>
    <property type="evidence" value="ECO:0007669"/>
    <property type="project" value="TreeGrafter"/>
</dbReference>
<dbReference type="PANTHER" id="PTHR10217:SF435">
    <property type="entry name" value="POTASSIUM VOLTAGE-GATED CHANNEL PROTEIN EAG"/>
    <property type="match status" value="1"/>
</dbReference>
<organism evidence="3 4">
    <name type="scientific">Polyplax serrata</name>
    <name type="common">Common mouse louse</name>
    <dbReference type="NCBI Taxonomy" id="468196"/>
    <lineage>
        <taxon>Eukaryota</taxon>
        <taxon>Metazoa</taxon>
        <taxon>Ecdysozoa</taxon>
        <taxon>Arthropoda</taxon>
        <taxon>Hexapoda</taxon>
        <taxon>Insecta</taxon>
        <taxon>Pterygota</taxon>
        <taxon>Neoptera</taxon>
        <taxon>Paraneoptera</taxon>
        <taxon>Psocodea</taxon>
        <taxon>Troctomorpha</taxon>
        <taxon>Phthiraptera</taxon>
        <taxon>Anoplura</taxon>
        <taxon>Polyplacidae</taxon>
        <taxon>Polyplax</taxon>
    </lineage>
</organism>
<sequence>MDLERINELGFEKTSKWMKIVLIVSFSRWWNLLIALQCYIVFFMCTSCLAFRYINEDVVVIHYIFDLFYFFEIIFTISFRTNAKYKKLRHGFGRSWVFIIIDIVSVLPTELFYTYHYVSNNKQENQVFVSGMLLQNRVLRIYRIFQLETLYDMIVRKCSHYVLFMVLLFLSKALLISHILTCIWVNIKQTVTCDPDKFVCFLWYEVHMAKVVILNWNGQKSMFGTDGEHVLVSLGMLAGLILIYAYFYPLSLLVSLQLHYGQTCYYDKYRKLMAFLNNMVRRADVRSKILENFLDAWQSTDDIQLYLENVPLAMKKEIFTDIYWDAFRHSELLRSLTRNCKRSLSLTMKTNYYHSGEIVYTKGQHKSMMLYLVQGIVEIMAEENEKSPLLSFSNGTVFGELSLFLHIHSQAIVKCKSYCEFQTLSMESTMSVLKDYPKDNKYIKRRLQQRILMARYTQWRKNEFRVRKNGRFGQESNLEDCVKWVKTQWSTVWEGHKRQQMIIKAIEEGQRIPGFHRVTLPDIKLEFVSNYLELFVLSDAFEEKRDAVCLKMNFPWSIDPSASFLKVWNKFILFVCFVPNILYPICTAWLVTFPKEVFEFSFVVTLLFQVDLLLQLFTAIKTKHLIHTKFVEIFKHKLRQPTFYLDVLAAFPYQMFFMLNEDYPKTHEAGFLLHPAILKSHLLLRLSVPSGPNMDKVTLFKNCIIFIFLLYWLSEFVQYLFVLKKYQGDTWINNFLQGRESRILRKYLISVLNALTMAVGIPDYLMYGERTLTVLVNCFFKFAFFLFFTFFLITFYGSYVVRIYSQESFLMLLKRIIKFLNSVQLNRKLAERLLKTVKFQWSYDNADNLLSDVPIMQAAPFDIRNTIYNESVYKTLRICKMFENETVECLAAVMDRSIIVAVPAGSLLVSFGHTSHMISIIHRGVCQINSFLGKDTVAGVGWPVVVSSGAAFPMLSCLCNVPAPVGVVSVTDCELIMIHLDDLLKILIDFNILKDVLDVLKELDLLKRMNDVKPGLVMLRDKSMTNVLNEKIVTKKKRRLRFFISLFNLFFRGSRFSDMKFVRQWEAVFTIYIITFALMWPNCFGLLIYYADLLLPLLISTKVLTLFNFFVGCRCPYYNKIGILVTHPLHTLLNYLFSSFIVDFFCFFPIYELYRFMWINSLSTSPIWIVFISFFQLYMKIMHLLGYVDTMKNIINNMYVVRMLKLFFCVFIAFNMFINFMMFVLADWTLSAPYKIVSFTLPEKYLPKYPNLLRNNSLWDYYIFTCYWMLTNLNTTEFGLNKPNDIQLYAGYALSVIGTILQIYVYSLIASNSFFTYLGETVFHEKIISFAKFLEMENANDKVTEHALSYYNHEWSNTRGENLKKTFERLPTHLHEELVYPLYRSTLRKSEVFSHADEGFYKILCKHISSVYFNRGSVIIFQREVQSDLYFIHKGKCFVYDWFVKLESGSLIGDLKRTGVMENKIYALTNVELLRISSNDFFMVINNFENLEKSYLRLVTTMENFLQAKTSTRNFQLHPVDSKDVLNAFGLQERIIGFEDESYFEETDKSSIFMRKKLKYKVDEKKRIFTIYPDTWKMKLYVGLLQVDACVTIIVIPYLTIFGGLTKEAFLVFAVLDFFWLIGIILSFRVGYIDKIKGDVITDFKFVAKHYVKRWDGFILDLLALLPIELVYVAIVHDLKDVNHNLVSLLRSPRLLRVSCLMRNLQVEWKKFKRNHYLTYVHLVMYLIIGVVMMSAVTVIISTNPVATQVANPYFLTTKQFFLLVESFEYVLTCISSANLHSFVPSTQRQLMFSIFLGVVSPYIKGIIMTRVLSIIHAKGLAQFNYKSEVVALESYLVSKDTSPILVSSVLEYKFNLLEFGRSESMPTFLVKSPTSIRISIMRDLYLVHLKKCPLFQSVNTDFLEQLLARMTREIYFSGQVIVEQYDVDHRMYFIHKGEVYVINQTKDKAYLEFVVGRMYEGDYFGDASGLWFSKPQSFTYRARTLVEVIVLHCDDWMDLRRSFPETAELILKKARTLRII</sequence>
<feature type="transmembrane region" description="Helical" evidence="1">
    <location>
        <begin position="91"/>
        <end position="113"/>
    </location>
</feature>
<feature type="transmembrane region" description="Helical" evidence="1">
    <location>
        <begin position="1717"/>
        <end position="1741"/>
    </location>
</feature>
<comment type="caution">
    <text evidence="3">The sequence shown here is derived from an EMBL/GenBank/DDBJ whole genome shotgun (WGS) entry which is preliminary data.</text>
</comment>
<dbReference type="GO" id="GO:0042391">
    <property type="term" value="P:regulation of membrane potential"/>
    <property type="evidence" value="ECO:0007669"/>
    <property type="project" value="TreeGrafter"/>
</dbReference>
<feature type="transmembrane region" description="Helical" evidence="1">
    <location>
        <begin position="29"/>
        <end position="54"/>
    </location>
</feature>
<feature type="transmembrane region" description="Helical" evidence="1">
    <location>
        <begin position="1061"/>
        <end position="1081"/>
    </location>
</feature>
<reference evidence="3 4" key="1">
    <citation type="submission" date="2023-10" db="EMBL/GenBank/DDBJ databases">
        <title>Genomes of two closely related lineages of the louse Polyplax serrata with different host specificities.</title>
        <authorList>
            <person name="Martinu J."/>
            <person name="Tarabai H."/>
            <person name="Stefka J."/>
            <person name="Hypsa V."/>
        </authorList>
    </citation>
    <scope>NUCLEOTIDE SEQUENCE [LARGE SCALE GENOMIC DNA]</scope>
    <source>
        <strain evidence="3">HR10_N</strain>
    </source>
</reference>
<feature type="transmembrane region" description="Helical" evidence="1">
    <location>
        <begin position="641"/>
        <end position="659"/>
    </location>
</feature>
<dbReference type="Gene3D" id="2.60.120.10">
    <property type="entry name" value="Jelly Rolls"/>
    <property type="match status" value="4"/>
</dbReference>
<name>A0AAN8Q5F6_POLSC</name>
<dbReference type="Pfam" id="PF00027">
    <property type="entry name" value="cNMP_binding"/>
    <property type="match status" value="2"/>
</dbReference>
<feature type="transmembrane region" description="Helical" evidence="1">
    <location>
        <begin position="1580"/>
        <end position="1603"/>
    </location>
</feature>
<evidence type="ECO:0000313" key="3">
    <source>
        <dbReference type="EMBL" id="KAK6638623.1"/>
    </source>
</evidence>
<feature type="transmembrane region" description="Helical" evidence="1">
    <location>
        <begin position="571"/>
        <end position="591"/>
    </location>
</feature>
<dbReference type="EMBL" id="JAWJWE010000003">
    <property type="protein sequence ID" value="KAK6638623.1"/>
    <property type="molecule type" value="Genomic_DNA"/>
</dbReference>
<feature type="transmembrane region" description="Helical" evidence="1">
    <location>
        <begin position="198"/>
        <end position="218"/>
    </location>
</feature>
<dbReference type="PROSITE" id="PS50042">
    <property type="entry name" value="CNMP_BINDING_3"/>
    <property type="match status" value="4"/>
</dbReference>
<dbReference type="SMART" id="SM00100">
    <property type="entry name" value="cNMP"/>
    <property type="match status" value="3"/>
</dbReference>
<feature type="transmembrane region" description="Helical" evidence="1">
    <location>
        <begin position="1761"/>
        <end position="1780"/>
    </location>
</feature>
<feature type="transmembrane region" description="Helical" evidence="1">
    <location>
        <begin position="1609"/>
        <end position="1628"/>
    </location>
</feature>
<feature type="transmembrane region" description="Helical" evidence="1">
    <location>
        <begin position="743"/>
        <end position="762"/>
    </location>
</feature>
<feature type="domain" description="Cyclic nucleotide-binding" evidence="2">
    <location>
        <begin position="1392"/>
        <end position="1455"/>
    </location>
</feature>
<feature type="transmembrane region" description="Helical" evidence="1">
    <location>
        <begin position="699"/>
        <end position="722"/>
    </location>
</feature>
<feature type="transmembrane region" description="Helical" evidence="1">
    <location>
        <begin position="1792"/>
        <end position="1813"/>
    </location>
</feature>
<feature type="transmembrane region" description="Helical" evidence="1">
    <location>
        <begin position="1132"/>
        <end position="1151"/>
    </location>
</feature>
<evidence type="ECO:0000259" key="2">
    <source>
        <dbReference type="PROSITE" id="PS50042"/>
    </source>
</evidence>
<feature type="transmembrane region" description="Helical" evidence="1">
    <location>
        <begin position="1289"/>
        <end position="1309"/>
    </location>
</feature>
<dbReference type="SUPFAM" id="SSF51206">
    <property type="entry name" value="cAMP-binding domain-like"/>
    <property type="match status" value="4"/>
</dbReference>
<dbReference type="InterPro" id="IPR050818">
    <property type="entry name" value="KCNH_animal-type"/>
</dbReference>
<dbReference type="PANTHER" id="PTHR10217">
    <property type="entry name" value="VOLTAGE AND LIGAND GATED POTASSIUM CHANNEL"/>
    <property type="match status" value="1"/>
</dbReference>
<evidence type="ECO:0000313" key="4">
    <source>
        <dbReference type="Proteomes" id="UP001372834"/>
    </source>
</evidence>
<keyword evidence="1" id="KW-1133">Transmembrane helix</keyword>
<feature type="transmembrane region" description="Helical" evidence="1">
    <location>
        <begin position="782"/>
        <end position="805"/>
    </location>
</feature>
<gene>
    <name evidence="3" type="ORF">RUM43_006890</name>
</gene>
<feature type="transmembrane region" description="Helical" evidence="1">
    <location>
        <begin position="1157"/>
        <end position="1178"/>
    </location>
</feature>
<proteinExistence type="predicted"/>
<feature type="transmembrane region" description="Helical" evidence="1">
    <location>
        <begin position="1087"/>
        <end position="1111"/>
    </location>
</feature>
<keyword evidence="1" id="KW-0812">Transmembrane</keyword>
<feature type="transmembrane region" description="Helical" evidence="1">
    <location>
        <begin position="230"/>
        <end position="248"/>
    </location>
</feature>
<feature type="transmembrane region" description="Helical" evidence="1">
    <location>
        <begin position="1199"/>
        <end position="1225"/>
    </location>
</feature>
<dbReference type="SUPFAM" id="SSF81324">
    <property type="entry name" value="Voltage-gated potassium channels"/>
    <property type="match status" value="1"/>
</dbReference>
<dbReference type="InterPro" id="IPR018490">
    <property type="entry name" value="cNMP-bd_dom_sf"/>
</dbReference>
<keyword evidence="1" id="KW-0472">Membrane</keyword>
<dbReference type="CDD" id="cd00038">
    <property type="entry name" value="CAP_ED"/>
    <property type="match status" value="4"/>
</dbReference>
<dbReference type="GO" id="GO:0005249">
    <property type="term" value="F:voltage-gated potassium channel activity"/>
    <property type="evidence" value="ECO:0007669"/>
    <property type="project" value="TreeGrafter"/>
</dbReference>